<keyword evidence="3" id="KW-1185">Reference proteome</keyword>
<evidence type="ECO:0000259" key="1">
    <source>
        <dbReference type="Pfam" id="PF00078"/>
    </source>
</evidence>
<reference evidence="2 3" key="1">
    <citation type="journal article" date="2019" name="Sci. Rep.">
        <title>Orb-weaving spider Araneus ventricosus genome elucidates the spidroin gene catalogue.</title>
        <authorList>
            <person name="Kono N."/>
            <person name="Nakamura H."/>
            <person name="Ohtoshi R."/>
            <person name="Moran D.A.P."/>
            <person name="Shinohara A."/>
            <person name="Yoshida Y."/>
            <person name="Fujiwara M."/>
            <person name="Mori M."/>
            <person name="Tomita M."/>
            <person name="Arakawa K."/>
        </authorList>
    </citation>
    <scope>NUCLEOTIDE SEQUENCE [LARGE SCALE GENOMIC DNA]</scope>
</reference>
<dbReference type="Pfam" id="PF00078">
    <property type="entry name" value="RVT_1"/>
    <property type="match status" value="1"/>
</dbReference>
<sequence>MSRLALRWMPRLGTPRAGNCLPLLGSMVGGAVGSRIFYCLVWAQKRLRKACSKFRRYPTTVNLIAFKRSRTDFRRIERCSRTSWKSFVSNITSSISNRELWHKVKKAFGTPTSNRISALCVNGQTTTSSLKGIANTIASTLANTSNSKNYNREFINHKMKPDKKKLNFNSRSDYSYNCNFTFQEFQDCLSKVHKSSPDPDNISYIMLLHLTESQTNLLYLFNRIWNEQCFPSSCQEAIIIPIPKPGKDATNPSNCRPIVLTSCLCKILEKMINRKLMHFLETKNLLSAFQSGFRKGRSTLDNILALETDIRLAFMQRKHLVAIILTLRRRTTVPGEKLASQGFIIYLCWIPSRVVIPGNEQADNAAKSTTFSINGTVPIGDLKKHIKLLLYTKWQDQWNVEAGNKLHADKPTVETWPPLKNRKPDIVLTRLRVGHARFTQRHLLLGEPVPVCSQRNCTMSVHHILSECSN</sequence>
<dbReference type="PANTHER" id="PTHR19446">
    <property type="entry name" value="REVERSE TRANSCRIPTASES"/>
    <property type="match status" value="1"/>
</dbReference>
<comment type="caution">
    <text evidence="2">The sequence shown here is derived from an EMBL/GenBank/DDBJ whole genome shotgun (WGS) entry which is preliminary data.</text>
</comment>
<feature type="domain" description="Reverse transcriptase" evidence="1">
    <location>
        <begin position="242"/>
        <end position="311"/>
    </location>
</feature>
<evidence type="ECO:0000313" key="2">
    <source>
        <dbReference type="EMBL" id="GBM45303.1"/>
    </source>
</evidence>
<dbReference type="EMBL" id="BGPR01001096">
    <property type="protein sequence ID" value="GBM45303.1"/>
    <property type="molecule type" value="Genomic_DNA"/>
</dbReference>
<dbReference type="InterPro" id="IPR000477">
    <property type="entry name" value="RT_dom"/>
</dbReference>
<organism evidence="2 3">
    <name type="scientific">Araneus ventricosus</name>
    <name type="common">Orbweaver spider</name>
    <name type="synonym">Epeira ventricosa</name>
    <dbReference type="NCBI Taxonomy" id="182803"/>
    <lineage>
        <taxon>Eukaryota</taxon>
        <taxon>Metazoa</taxon>
        <taxon>Ecdysozoa</taxon>
        <taxon>Arthropoda</taxon>
        <taxon>Chelicerata</taxon>
        <taxon>Arachnida</taxon>
        <taxon>Araneae</taxon>
        <taxon>Araneomorphae</taxon>
        <taxon>Entelegynae</taxon>
        <taxon>Araneoidea</taxon>
        <taxon>Araneidae</taxon>
        <taxon>Araneus</taxon>
    </lineage>
</organism>
<dbReference type="Proteomes" id="UP000499080">
    <property type="component" value="Unassembled WGS sequence"/>
</dbReference>
<accession>A0A4Y2FVH8</accession>
<proteinExistence type="predicted"/>
<name>A0A4Y2FVH8_ARAVE</name>
<gene>
    <name evidence="2" type="ORF">AVEN_54373_1</name>
</gene>
<evidence type="ECO:0000313" key="3">
    <source>
        <dbReference type="Proteomes" id="UP000499080"/>
    </source>
</evidence>
<dbReference type="AlphaFoldDB" id="A0A4Y2FVH8"/>
<dbReference type="OrthoDB" id="2855870at2759"/>
<protein>
    <recommendedName>
        <fullName evidence="1">Reverse transcriptase domain-containing protein</fullName>
    </recommendedName>
</protein>